<dbReference type="PRINTS" id="PR00723">
    <property type="entry name" value="SUBTILISIN"/>
</dbReference>
<dbReference type="Pfam" id="PF00082">
    <property type="entry name" value="Peptidase_S8"/>
    <property type="match status" value="1"/>
</dbReference>
<dbReference type="Pfam" id="PF22148">
    <property type="entry name" value="Fervidolysin_NPro-like"/>
    <property type="match status" value="1"/>
</dbReference>
<evidence type="ECO:0000256" key="7">
    <source>
        <dbReference type="RuleBase" id="RU003355"/>
    </source>
</evidence>
<dbReference type="PANTHER" id="PTHR43806">
    <property type="entry name" value="PEPTIDASE S8"/>
    <property type="match status" value="1"/>
</dbReference>
<dbReference type="InterPro" id="IPR022398">
    <property type="entry name" value="Peptidase_S8_His-AS"/>
</dbReference>
<gene>
    <name evidence="12" type="ORF">ADN01_10605</name>
    <name evidence="11" type="ORF">LSAC_03190</name>
</gene>
<evidence type="ECO:0000256" key="1">
    <source>
        <dbReference type="ARBA" id="ARBA00011073"/>
    </source>
</evidence>
<dbReference type="RefSeq" id="WP_062419576.1">
    <property type="nucleotide sequence ID" value="NZ_BBXZ01000172.1"/>
</dbReference>
<evidence type="ECO:0000313" key="12">
    <source>
        <dbReference type="EMBL" id="KPL80931.1"/>
    </source>
</evidence>
<evidence type="ECO:0000256" key="3">
    <source>
        <dbReference type="ARBA" id="ARBA00022801"/>
    </source>
</evidence>
<evidence type="ECO:0000256" key="6">
    <source>
        <dbReference type="PROSITE-ProRule" id="PRU01240"/>
    </source>
</evidence>
<dbReference type="InterPro" id="IPR050131">
    <property type="entry name" value="Peptidase_S8_subtilisin-like"/>
</dbReference>
<evidence type="ECO:0000256" key="5">
    <source>
        <dbReference type="PIRSR" id="PIRSR615500-1"/>
    </source>
</evidence>
<name>A0A0M8JQ05_9CHLR</name>
<feature type="domain" description="Fervidolysin-like N-terminal prodomain" evidence="10">
    <location>
        <begin position="26"/>
        <end position="107"/>
    </location>
</feature>
<keyword evidence="8" id="KW-0732">Signal</keyword>
<feature type="signal peptide" evidence="8">
    <location>
        <begin position="1"/>
        <end position="30"/>
    </location>
</feature>
<dbReference type="InterPro" id="IPR015500">
    <property type="entry name" value="Peptidase_S8_subtilisin-rel"/>
</dbReference>
<dbReference type="PATRIC" id="fig|229921.5.peg.523"/>
<feature type="active site" description="Charge relay system" evidence="5 6">
    <location>
        <position position="227"/>
    </location>
</feature>
<keyword evidence="2 6" id="KW-0645">Protease</keyword>
<dbReference type="GO" id="GO:0006508">
    <property type="term" value="P:proteolysis"/>
    <property type="evidence" value="ECO:0007669"/>
    <property type="project" value="UniProtKB-KW"/>
</dbReference>
<dbReference type="PROSITE" id="PS00138">
    <property type="entry name" value="SUBTILASE_SER"/>
    <property type="match status" value="1"/>
</dbReference>
<dbReference type="SUPFAM" id="SSF52743">
    <property type="entry name" value="Subtilisin-like"/>
    <property type="match status" value="1"/>
</dbReference>
<dbReference type="EMBL" id="DF967975">
    <property type="protein sequence ID" value="GAP19289.1"/>
    <property type="molecule type" value="Genomic_DNA"/>
</dbReference>
<dbReference type="STRING" id="229921.ADN01_10605"/>
<dbReference type="PROSITE" id="PS51892">
    <property type="entry name" value="SUBTILASE"/>
    <property type="match status" value="1"/>
</dbReference>
<dbReference type="InterPro" id="IPR023827">
    <property type="entry name" value="Peptidase_S8_Asp-AS"/>
</dbReference>
<accession>A0A0M8JQ05</accession>
<dbReference type="GO" id="GO:0004252">
    <property type="term" value="F:serine-type endopeptidase activity"/>
    <property type="evidence" value="ECO:0007669"/>
    <property type="project" value="UniProtKB-UniRule"/>
</dbReference>
<evidence type="ECO:0000256" key="4">
    <source>
        <dbReference type="ARBA" id="ARBA00022825"/>
    </source>
</evidence>
<dbReference type="OrthoDB" id="9798386at2"/>
<dbReference type="InterPro" id="IPR000209">
    <property type="entry name" value="Peptidase_S8/S53_dom"/>
</dbReference>
<feature type="active site" description="Charge relay system" evidence="5 6">
    <location>
        <position position="194"/>
    </location>
</feature>
<feature type="chain" id="PRO_5007418249" evidence="8">
    <location>
        <begin position="31"/>
        <end position="788"/>
    </location>
</feature>
<feature type="domain" description="Peptidase S8/S53" evidence="9">
    <location>
        <begin position="188"/>
        <end position="465"/>
    </location>
</feature>
<dbReference type="AlphaFoldDB" id="A0A0M8JQ05"/>
<organism evidence="11">
    <name type="scientific">Levilinea saccharolytica</name>
    <dbReference type="NCBI Taxonomy" id="229921"/>
    <lineage>
        <taxon>Bacteria</taxon>
        <taxon>Bacillati</taxon>
        <taxon>Chloroflexota</taxon>
        <taxon>Anaerolineae</taxon>
        <taxon>Anaerolineales</taxon>
        <taxon>Anaerolineaceae</taxon>
        <taxon>Levilinea</taxon>
    </lineage>
</organism>
<keyword evidence="3 6" id="KW-0378">Hydrolase</keyword>
<feature type="active site" description="Charge relay system" evidence="5 6">
    <location>
        <position position="433"/>
    </location>
</feature>
<evidence type="ECO:0000313" key="13">
    <source>
        <dbReference type="Proteomes" id="UP000050501"/>
    </source>
</evidence>
<proteinExistence type="inferred from homology"/>
<dbReference type="PANTHER" id="PTHR43806:SF11">
    <property type="entry name" value="CEREVISIN-RELATED"/>
    <property type="match status" value="1"/>
</dbReference>
<evidence type="ECO:0000256" key="2">
    <source>
        <dbReference type="ARBA" id="ARBA00022670"/>
    </source>
</evidence>
<dbReference type="InterPro" id="IPR036852">
    <property type="entry name" value="Peptidase_S8/S53_dom_sf"/>
</dbReference>
<sequence length="788" mass="84306">MKKTRVVHLLIALLLALSLLPAAAPAQAQAAPAVPEGEFVPGELVIGFDASVKVVMGQATALAGSVDAQVVKVFDQTAVISFDPAADVTAVAARLAGQPGVRFVEPNYVRRLPEQLLTSAEPFQLKEVDRKLPNKQKLTVEELLSMRTVKRTGGKVQVIPTYPNDEFENWGNSWIGHDIIWPEKKMSPVVCVIDTGVDINHPDLKGRAINGYDFVNDDKIADDHYGHGTHVAGTIAAKANNGMGPAGISNGKVLAVKVLSDQGWGTSADIAAGIRYCANNKAVKVLNLSLGGSEGSAVEYDALHLAVNQGKFVAMAAGNASTSEMHYPAAFASPLSVPPVGSVDDGGANTIHEGMVSVGAIASEETWVDMDGNGIDDDGEYFEGCAAYFSNYGAWVEIVAPGEDIFSTIPVSYPSVLGQYMMGSDAAYLNGTSMATPHVAAAAARVWSLDKKLTNADVEGILMDSGRPVILAVDPNVVDPTVGSSDSGYLGEMPFCWPFADVPFTAAEDMENAVELDLAAAMGRGALTVFPYDAVTGLPLAGAQVAAVDAVTNKVMDIAAVEPPFYTFPAVDLINLPVGPYNARVKAKGYTAGWQPAAMDLFATPGVFESNSAEHFLVIPPAGDFQVVSQWDWWNFFDELDSYLWLPDATPFIVGPEKYDGIMYPNNPYSEVGAMWEFPFARYQRFDEEDLQTWEVLSIKRAGAKVKLPGDYQVLFTDNGDGTLLNQWIKVTAWFNGKVIGGVVRDFTADACDPLLTEAWWHAGTVNGKTFTAVDACGTDAIWPYIIP</sequence>
<dbReference type="EMBL" id="LGCM01000038">
    <property type="protein sequence ID" value="KPL80931.1"/>
    <property type="molecule type" value="Genomic_DNA"/>
</dbReference>
<dbReference type="Gene3D" id="3.40.50.200">
    <property type="entry name" value="Peptidase S8/S53 domain"/>
    <property type="match status" value="1"/>
</dbReference>
<reference evidence="12 13" key="2">
    <citation type="submission" date="2015-07" db="EMBL/GenBank/DDBJ databases">
        <title>Genome sequence of Levilinea saccharolytica DSM 16555.</title>
        <authorList>
            <person name="Hemp J."/>
            <person name="Ward L.M."/>
            <person name="Pace L.A."/>
            <person name="Fischer W.W."/>
        </authorList>
    </citation>
    <scope>NUCLEOTIDE SEQUENCE [LARGE SCALE GENOMIC DNA]</scope>
    <source>
        <strain evidence="12 13">KIBI-1</strain>
    </source>
</reference>
<dbReference type="InterPro" id="IPR023828">
    <property type="entry name" value="Peptidase_S8_Ser-AS"/>
</dbReference>
<reference evidence="11" key="1">
    <citation type="journal article" date="2015" name="Genome Announc.">
        <title>Draft Genome Sequences of Anaerolinea thermolimosa IMO-1, Bellilinea caldifistulae GOMI-1, Leptolinea tardivitalis YMTK-2, Levilinea saccharolytica KIBI-1, Longilinea arvoryzae KOME-1, Previously Described as Members of the Class Anaerolineae (Chloroflexi).</title>
        <authorList>
            <person name="Matsuura N."/>
            <person name="Tourlousse M.D."/>
            <person name="Ohashi A."/>
            <person name="Hugenholtz P."/>
            <person name="Sekiguchi Y."/>
        </authorList>
    </citation>
    <scope>NUCLEOTIDE SEQUENCE</scope>
    <source>
        <strain evidence="11">KIBI-1</strain>
    </source>
</reference>
<evidence type="ECO:0000259" key="9">
    <source>
        <dbReference type="Pfam" id="PF00082"/>
    </source>
</evidence>
<dbReference type="InterPro" id="IPR054399">
    <property type="entry name" value="Fervidolysin-like_N_prodom"/>
</dbReference>
<dbReference type="PROSITE" id="PS00137">
    <property type="entry name" value="SUBTILASE_HIS"/>
    <property type="match status" value="1"/>
</dbReference>
<evidence type="ECO:0000313" key="11">
    <source>
        <dbReference type="EMBL" id="GAP19289.1"/>
    </source>
</evidence>
<evidence type="ECO:0000259" key="10">
    <source>
        <dbReference type="Pfam" id="PF22148"/>
    </source>
</evidence>
<dbReference type="Proteomes" id="UP000050501">
    <property type="component" value="Unassembled WGS sequence"/>
</dbReference>
<comment type="similarity">
    <text evidence="1 6 7">Belongs to the peptidase S8 family.</text>
</comment>
<dbReference type="PROSITE" id="PS00136">
    <property type="entry name" value="SUBTILASE_ASP"/>
    <property type="match status" value="1"/>
</dbReference>
<protein>
    <submittedName>
        <fullName evidence="11">Subtilisin-like serine proteases</fullName>
    </submittedName>
</protein>
<evidence type="ECO:0000256" key="8">
    <source>
        <dbReference type="SAM" id="SignalP"/>
    </source>
</evidence>
<keyword evidence="4 6" id="KW-0720">Serine protease</keyword>
<keyword evidence="13" id="KW-1185">Reference proteome</keyword>